<accession>R9CGT1</accession>
<gene>
    <name evidence="17" type="ORF">A500_00405</name>
</gene>
<dbReference type="CDD" id="cd00082">
    <property type="entry name" value="HisKA"/>
    <property type="match status" value="1"/>
</dbReference>
<protein>
    <recommendedName>
        <fullName evidence="13">Heme sensor protein HssS</fullName>
        <ecNumber evidence="3">2.7.13.3</ecNumber>
    </recommendedName>
</protein>
<evidence type="ECO:0000313" key="17">
    <source>
        <dbReference type="EMBL" id="EOR28230.1"/>
    </source>
</evidence>
<dbReference type="Pfam" id="PF02518">
    <property type="entry name" value="HATPase_c"/>
    <property type="match status" value="1"/>
</dbReference>
<dbReference type="PROSITE" id="PS50109">
    <property type="entry name" value="HIS_KIN"/>
    <property type="match status" value="1"/>
</dbReference>
<dbReference type="Proteomes" id="UP000013988">
    <property type="component" value="Unassembled WGS sequence"/>
</dbReference>
<dbReference type="PATRIC" id="fig|1202534.3.peg.79"/>
<comment type="catalytic activity">
    <reaction evidence="1">
        <text>ATP + protein L-histidine = ADP + protein N-phospho-L-histidine.</text>
        <dbReference type="EC" id="2.7.13.3"/>
    </reaction>
</comment>
<dbReference type="FunFam" id="3.30.565.10:FF:000006">
    <property type="entry name" value="Sensor histidine kinase WalK"/>
    <property type="match status" value="1"/>
</dbReference>
<evidence type="ECO:0000259" key="16">
    <source>
        <dbReference type="PROSITE" id="PS50885"/>
    </source>
</evidence>
<dbReference type="CDD" id="cd00075">
    <property type="entry name" value="HATPase"/>
    <property type="match status" value="1"/>
</dbReference>
<dbReference type="EC" id="2.7.13.3" evidence="3"/>
<dbReference type="InterPro" id="IPR005467">
    <property type="entry name" value="His_kinase_dom"/>
</dbReference>
<dbReference type="InterPro" id="IPR036890">
    <property type="entry name" value="HATPase_C_sf"/>
</dbReference>
<dbReference type="Gene3D" id="1.10.287.130">
    <property type="match status" value="1"/>
</dbReference>
<feature type="domain" description="HAMP" evidence="16">
    <location>
        <begin position="75"/>
        <end position="128"/>
    </location>
</feature>
<keyword evidence="10" id="KW-0843">Virulence</keyword>
<keyword evidence="5" id="KW-0808">Transferase</keyword>
<dbReference type="InterPro" id="IPR003661">
    <property type="entry name" value="HisK_dim/P_dom"/>
</dbReference>
<dbReference type="Gene3D" id="3.30.565.10">
    <property type="entry name" value="Histidine kinase-like ATPase, C-terminal domain"/>
    <property type="match status" value="1"/>
</dbReference>
<feature type="transmembrane region" description="Helical" evidence="14">
    <location>
        <begin position="51"/>
        <end position="73"/>
    </location>
</feature>
<dbReference type="PANTHER" id="PTHR45528">
    <property type="entry name" value="SENSOR HISTIDINE KINASE CPXA"/>
    <property type="match status" value="1"/>
</dbReference>
<dbReference type="GO" id="GO:0005886">
    <property type="term" value="C:plasma membrane"/>
    <property type="evidence" value="ECO:0007669"/>
    <property type="project" value="TreeGrafter"/>
</dbReference>
<keyword evidence="7 17" id="KW-0418">Kinase</keyword>
<dbReference type="InterPro" id="IPR050398">
    <property type="entry name" value="HssS/ArlS-like"/>
</dbReference>
<dbReference type="EMBL" id="ASRV01000008">
    <property type="protein sequence ID" value="EOR28230.1"/>
    <property type="molecule type" value="Genomic_DNA"/>
</dbReference>
<keyword evidence="6 14" id="KW-0812">Transmembrane</keyword>
<dbReference type="SMART" id="SM00387">
    <property type="entry name" value="HATPase_c"/>
    <property type="match status" value="1"/>
</dbReference>
<keyword evidence="8 14" id="KW-1133">Transmembrane helix</keyword>
<dbReference type="SUPFAM" id="SSF158472">
    <property type="entry name" value="HAMP domain-like"/>
    <property type="match status" value="1"/>
</dbReference>
<evidence type="ECO:0000256" key="11">
    <source>
        <dbReference type="ARBA" id="ARBA00023136"/>
    </source>
</evidence>
<dbReference type="SUPFAM" id="SSF55874">
    <property type="entry name" value="ATPase domain of HSP90 chaperone/DNA topoisomerase II/histidine kinase"/>
    <property type="match status" value="1"/>
</dbReference>
<proteinExistence type="predicted"/>
<evidence type="ECO:0000256" key="4">
    <source>
        <dbReference type="ARBA" id="ARBA00022553"/>
    </source>
</evidence>
<dbReference type="PANTHER" id="PTHR45528:SF11">
    <property type="entry name" value="HISTIDINE KINASE"/>
    <property type="match status" value="1"/>
</dbReference>
<dbReference type="InterPro" id="IPR036097">
    <property type="entry name" value="HisK_dim/P_sf"/>
</dbReference>
<sequence>MNRFMRIKKTTLWQYFVLSVMGILLLTAAIIYIIVLFSINTDFFSRLEINLSFTIITVLFLSVIIGTTISSLVGKRLLFPITKLNLAAKEIANGNFDVKLHSDSQIKEIDDTIKNFNQMANDLSSIELMRNDFIINISHEFKTPIAAIEGYAVLLQEKNLPDEERLLYTQMILDSARQFSILSSNILKLSKLENQDKITKFATYRLDEQIRNALLYLEKAWTDKDISLELELPKTMLYADEDLMMQVWLNLLSNSIKFTPANGLIRINIVNKENFIQVHISDTGIGMSSETQKHIFEKFYQGDKSRSIEGNGLGLALVYKILMLHNGKIEVKSELNNGSEFIVTIPTNIKKYI</sequence>
<dbReference type="InterPro" id="IPR003660">
    <property type="entry name" value="HAMP_dom"/>
</dbReference>
<name>R9CGT1_9CLOT</name>
<comment type="caution">
    <text evidence="17">The sequence shown here is derived from an EMBL/GenBank/DDBJ whole genome shotgun (WGS) entry which is preliminary data.</text>
</comment>
<reference evidence="17 18" key="1">
    <citation type="submission" date="2013-03" db="EMBL/GenBank/DDBJ databases">
        <title>Whole genome shotgun sequencing of Clostridium sartagoforme AAU1.</title>
        <authorList>
            <person name="Joshi C.G."/>
            <person name="Duggirala S.M."/>
            <person name="Nathani N.M."/>
            <person name="Bhatt V.D."/>
            <person name="Patel A.K."/>
            <person name="Pandya P.R."/>
            <person name="KaPatel J.A."/>
        </authorList>
    </citation>
    <scope>NUCLEOTIDE SEQUENCE [LARGE SCALE GENOMIC DNA]</scope>
    <source>
        <strain evidence="17 18">AAU1</strain>
    </source>
</reference>
<evidence type="ECO:0000256" key="5">
    <source>
        <dbReference type="ARBA" id="ARBA00022679"/>
    </source>
</evidence>
<dbReference type="Pfam" id="PF00512">
    <property type="entry name" value="HisKA"/>
    <property type="match status" value="1"/>
</dbReference>
<comment type="subcellular location">
    <subcellularLocation>
        <location evidence="2">Membrane</location>
        <topology evidence="2">Multi-pass membrane protein</topology>
    </subcellularLocation>
</comment>
<evidence type="ECO:0000256" key="10">
    <source>
        <dbReference type="ARBA" id="ARBA00023026"/>
    </source>
</evidence>
<dbReference type="Pfam" id="PF00672">
    <property type="entry name" value="HAMP"/>
    <property type="match status" value="1"/>
</dbReference>
<keyword evidence="18" id="KW-1185">Reference proteome</keyword>
<keyword evidence="4" id="KW-0597">Phosphoprotein</keyword>
<evidence type="ECO:0000256" key="12">
    <source>
        <dbReference type="ARBA" id="ARBA00037219"/>
    </source>
</evidence>
<dbReference type="SMART" id="SM00388">
    <property type="entry name" value="HisKA"/>
    <property type="match status" value="1"/>
</dbReference>
<evidence type="ECO:0000259" key="15">
    <source>
        <dbReference type="PROSITE" id="PS50109"/>
    </source>
</evidence>
<dbReference type="InterPro" id="IPR003594">
    <property type="entry name" value="HATPase_dom"/>
</dbReference>
<feature type="transmembrane region" description="Helical" evidence="14">
    <location>
        <begin position="12"/>
        <end position="39"/>
    </location>
</feature>
<keyword evidence="9" id="KW-0902">Two-component regulatory system</keyword>
<evidence type="ECO:0000256" key="13">
    <source>
        <dbReference type="ARBA" id="ARBA00040841"/>
    </source>
</evidence>
<comment type="function">
    <text evidence="12">Member of the two-component regulatory system HssS/HssR involved in intracellular heme homeostasis and tempering of staphylococcal virulence. HssS functions as a heme sensor histidine kinase which is autophosphorylated at a histidine residue and transfers its phosphate group to an aspartate residue of HssR. HssR/HssS activates the expression of hrtAB, an efflux pump, in response to extracellular heme, hemin, hemoglobin or blood.</text>
</comment>
<evidence type="ECO:0000256" key="14">
    <source>
        <dbReference type="SAM" id="Phobius"/>
    </source>
</evidence>
<evidence type="ECO:0000256" key="8">
    <source>
        <dbReference type="ARBA" id="ARBA00022989"/>
    </source>
</evidence>
<dbReference type="AlphaFoldDB" id="R9CGT1"/>
<dbReference type="InterPro" id="IPR004358">
    <property type="entry name" value="Sig_transdc_His_kin-like_C"/>
</dbReference>
<evidence type="ECO:0000256" key="3">
    <source>
        <dbReference type="ARBA" id="ARBA00012438"/>
    </source>
</evidence>
<evidence type="ECO:0000256" key="7">
    <source>
        <dbReference type="ARBA" id="ARBA00022777"/>
    </source>
</evidence>
<organism evidence="17 18">
    <name type="scientific">Clostridium sartagoforme AAU1</name>
    <dbReference type="NCBI Taxonomy" id="1202534"/>
    <lineage>
        <taxon>Bacteria</taxon>
        <taxon>Bacillati</taxon>
        <taxon>Bacillota</taxon>
        <taxon>Clostridia</taxon>
        <taxon>Eubacteriales</taxon>
        <taxon>Clostridiaceae</taxon>
        <taxon>Clostridium</taxon>
    </lineage>
</organism>
<evidence type="ECO:0000256" key="9">
    <source>
        <dbReference type="ARBA" id="ARBA00023012"/>
    </source>
</evidence>
<dbReference type="SMART" id="SM00304">
    <property type="entry name" value="HAMP"/>
    <property type="match status" value="1"/>
</dbReference>
<dbReference type="Gene3D" id="6.10.340.10">
    <property type="match status" value="1"/>
</dbReference>
<dbReference type="RefSeq" id="WP_016205618.1">
    <property type="nucleotide sequence ID" value="NZ_ASRV01000008.1"/>
</dbReference>
<dbReference type="CDD" id="cd06225">
    <property type="entry name" value="HAMP"/>
    <property type="match status" value="1"/>
</dbReference>
<evidence type="ECO:0000256" key="1">
    <source>
        <dbReference type="ARBA" id="ARBA00000085"/>
    </source>
</evidence>
<evidence type="ECO:0000313" key="18">
    <source>
        <dbReference type="Proteomes" id="UP000013988"/>
    </source>
</evidence>
<dbReference type="PROSITE" id="PS50885">
    <property type="entry name" value="HAMP"/>
    <property type="match status" value="1"/>
</dbReference>
<dbReference type="SUPFAM" id="SSF47384">
    <property type="entry name" value="Homodimeric domain of signal transducing histidine kinase"/>
    <property type="match status" value="1"/>
</dbReference>
<dbReference type="GO" id="GO:0000155">
    <property type="term" value="F:phosphorelay sensor kinase activity"/>
    <property type="evidence" value="ECO:0007669"/>
    <property type="project" value="InterPro"/>
</dbReference>
<evidence type="ECO:0000256" key="2">
    <source>
        <dbReference type="ARBA" id="ARBA00004141"/>
    </source>
</evidence>
<keyword evidence="11 14" id="KW-0472">Membrane</keyword>
<feature type="domain" description="Histidine kinase" evidence="15">
    <location>
        <begin position="136"/>
        <end position="349"/>
    </location>
</feature>
<dbReference type="PRINTS" id="PR00344">
    <property type="entry name" value="BCTRLSENSOR"/>
</dbReference>
<evidence type="ECO:0000256" key="6">
    <source>
        <dbReference type="ARBA" id="ARBA00022692"/>
    </source>
</evidence>